<dbReference type="EMBL" id="WOCE01000003">
    <property type="protein sequence ID" value="KAE9616615.1"/>
    <property type="molecule type" value="Genomic_DNA"/>
</dbReference>
<gene>
    <name evidence="1" type="ORF">Lalb_Chr03g0026701</name>
</gene>
<dbReference type="Proteomes" id="UP000447434">
    <property type="component" value="Chromosome 3"/>
</dbReference>
<dbReference type="AlphaFoldDB" id="A0A6A4QPF4"/>
<proteinExistence type="predicted"/>
<comment type="caution">
    <text evidence="1">The sequence shown here is derived from an EMBL/GenBank/DDBJ whole genome shotgun (WGS) entry which is preliminary data.</text>
</comment>
<reference evidence="2" key="1">
    <citation type="journal article" date="2020" name="Nat. Commun.">
        <title>Genome sequence of the cluster root forming white lupin.</title>
        <authorList>
            <person name="Hufnagel B."/>
            <person name="Marques A."/>
            <person name="Soriano A."/>
            <person name="Marques L."/>
            <person name="Divol F."/>
            <person name="Doumas P."/>
            <person name="Sallet E."/>
            <person name="Mancinotti D."/>
            <person name="Carrere S."/>
            <person name="Marande W."/>
            <person name="Arribat S."/>
            <person name="Keller J."/>
            <person name="Huneau C."/>
            <person name="Blein T."/>
            <person name="Aime D."/>
            <person name="Laguerre M."/>
            <person name="Taylor J."/>
            <person name="Schubert V."/>
            <person name="Nelson M."/>
            <person name="Geu-Flores F."/>
            <person name="Crespi M."/>
            <person name="Gallardo-Guerrero K."/>
            <person name="Delaux P.-M."/>
            <person name="Salse J."/>
            <person name="Berges H."/>
            <person name="Guyot R."/>
            <person name="Gouzy J."/>
            <person name="Peret B."/>
        </authorList>
    </citation>
    <scope>NUCLEOTIDE SEQUENCE [LARGE SCALE GENOMIC DNA]</scope>
    <source>
        <strain evidence="2">cv. Amiga</strain>
    </source>
</reference>
<sequence length="52" mass="6146">MNSSYIVFYIYVQLNVKDKQTRLNSHPRKGYLTSVFTNKSMKTGRNKVIKFT</sequence>
<evidence type="ECO:0000313" key="2">
    <source>
        <dbReference type="Proteomes" id="UP000447434"/>
    </source>
</evidence>
<evidence type="ECO:0000313" key="1">
    <source>
        <dbReference type="EMBL" id="KAE9616615.1"/>
    </source>
</evidence>
<keyword evidence="2" id="KW-1185">Reference proteome</keyword>
<protein>
    <submittedName>
        <fullName evidence="1">Uncharacterized protein</fullName>
    </submittedName>
</protein>
<accession>A0A6A4QPF4</accession>
<name>A0A6A4QPF4_LUPAL</name>
<organism evidence="1 2">
    <name type="scientific">Lupinus albus</name>
    <name type="common">White lupine</name>
    <name type="synonym">Lupinus termis</name>
    <dbReference type="NCBI Taxonomy" id="3870"/>
    <lineage>
        <taxon>Eukaryota</taxon>
        <taxon>Viridiplantae</taxon>
        <taxon>Streptophyta</taxon>
        <taxon>Embryophyta</taxon>
        <taxon>Tracheophyta</taxon>
        <taxon>Spermatophyta</taxon>
        <taxon>Magnoliopsida</taxon>
        <taxon>eudicotyledons</taxon>
        <taxon>Gunneridae</taxon>
        <taxon>Pentapetalae</taxon>
        <taxon>rosids</taxon>
        <taxon>fabids</taxon>
        <taxon>Fabales</taxon>
        <taxon>Fabaceae</taxon>
        <taxon>Papilionoideae</taxon>
        <taxon>50 kb inversion clade</taxon>
        <taxon>genistoids sensu lato</taxon>
        <taxon>core genistoids</taxon>
        <taxon>Genisteae</taxon>
        <taxon>Lupinus</taxon>
    </lineage>
</organism>